<accession>A0ABT2MDV3</accession>
<organism evidence="1 2">
    <name type="scientific">Mycobacterium deserti</name>
    <dbReference type="NCBI Taxonomy" id="2978347"/>
    <lineage>
        <taxon>Bacteria</taxon>
        <taxon>Bacillati</taxon>
        <taxon>Actinomycetota</taxon>
        <taxon>Actinomycetes</taxon>
        <taxon>Mycobacteriales</taxon>
        <taxon>Mycobacteriaceae</taxon>
        <taxon>Mycobacterium</taxon>
    </lineage>
</organism>
<comment type="caution">
    <text evidence="1">The sequence shown here is derived from an EMBL/GenBank/DDBJ whole genome shotgun (WGS) entry which is preliminary data.</text>
</comment>
<proteinExistence type="predicted"/>
<name>A0ABT2MDV3_9MYCO</name>
<sequence length="62" mass="6706">MSTTVMSAWALHSMKSVATRSHGAGGGWANHLDVPRAYLGSSSLEVDALNPFDAQMMQQSRR</sequence>
<evidence type="ECO:0000313" key="2">
    <source>
        <dbReference type="Proteomes" id="UP001206639"/>
    </source>
</evidence>
<dbReference type="Proteomes" id="UP001206639">
    <property type="component" value="Unassembled WGS sequence"/>
</dbReference>
<gene>
    <name evidence="1" type="ORF">N4S67_14260</name>
</gene>
<reference evidence="2" key="1">
    <citation type="submission" date="2023-07" db="EMBL/GenBank/DDBJ databases">
        <authorList>
            <person name="Deng Y."/>
            <person name="Zhang Y.-Q."/>
        </authorList>
    </citation>
    <scope>NUCLEOTIDE SEQUENCE [LARGE SCALE GENOMIC DNA]</scope>
    <source>
        <strain evidence="2">CPCC 205710</strain>
    </source>
</reference>
<keyword evidence="2" id="KW-1185">Reference proteome</keyword>
<dbReference type="EMBL" id="JAODWD010000003">
    <property type="protein sequence ID" value="MCT7659590.1"/>
    <property type="molecule type" value="Genomic_DNA"/>
</dbReference>
<protein>
    <submittedName>
        <fullName evidence="1">Uncharacterized protein</fullName>
    </submittedName>
</protein>
<evidence type="ECO:0000313" key="1">
    <source>
        <dbReference type="EMBL" id="MCT7659590.1"/>
    </source>
</evidence>
<dbReference type="RefSeq" id="WP_260993624.1">
    <property type="nucleotide sequence ID" value="NZ_JAODWD010000003.1"/>
</dbReference>